<organism evidence="5 6">
    <name type="scientific">Citrus unshiu</name>
    <name type="common">Satsuma mandarin</name>
    <name type="synonym">Citrus nobilis var. unshiu</name>
    <dbReference type="NCBI Taxonomy" id="55188"/>
    <lineage>
        <taxon>Eukaryota</taxon>
        <taxon>Viridiplantae</taxon>
        <taxon>Streptophyta</taxon>
        <taxon>Embryophyta</taxon>
        <taxon>Tracheophyta</taxon>
        <taxon>Spermatophyta</taxon>
        <taxon>Magnoliopsida</taxon>
        <taxon>eudicotyledons</taxon>
        <taxon>Gunneridae</taxon>
        <taxon>Pentapetalae</taxon>
        <taxon>rosids</taxon>
        <taxon>malvids</taxon>
        <taxon>Sapindales</taxon>
        <taxon>Rutaceae</taxon>
        <taxon>Aurantioideae</taxon>
        <taxon>Citrus</taxon>
    </lineage>
</organism>
<evidence type="ECO:0000256" key="3">
    <source>
        <dbReference type="SAM" id="MobiDB-lite"/>
    </source>
</evidence>
<evidence type="ECO:0000256" key="1">
    <source>
        <dbReference type="ARBA" id="ARBA00004308"/>
    </source>
</evidence>
<proteinExistence type="predicted"/>
<feature type="region of interest" description="Disordered" evidence="3">
    <location>
        <begin position="1"/>
        <end position="26"/>
    </location>
</feature>
<evidence type="ECO:0000313" key="5">
    <source>
        <dbReference type="EMBL" id="GAY51984.1"/>
    </source>
</evidence>
<protein>
    <submittedName>
        <fullName evidence="5">Uncharacterized protein</fullName>
    </submittedName>
</protein>
<evidence type="ECO:0000313" key="6">
    <source>
        <dbReference type="Proteomes" id="UP000236630"/>
    </source>
</evidence>
<gene>
    <name evidence="5" type="ORF">CUMW_138460</name>
</gene>
<comment type="subcellular location">
    <subcellularLocation>
        <location evidence="1">Endomembrane system</location>
    </subcellularLocation>
</comment>
<evidence type="ECO:0000256" key="4">
    <source>
        <dbReference type="SAM" id="Phobius"/>
    </source>
</evidence>
<dbReference type="InterPro" id="IPR023175">
    <property type="entry name" value="Vta1/CALS_N_sf"/>
</dbReference>
<dbReference type="GO" id="GO:0012505">
    <property type="term" value="C:endomembrane system"/>
    <property type="evidence" value="ECO:0007669"/>
    <property type="project" value="UniProtKB-SubCell"/>
</dbReference>
<accession>A0A2H5PI17</accession>
<feature type="transmembrane region" description="Helical" evidence="4">
    <location>
        <begin position="69"/>
        <end position="92"/>
    </location>
</feature>
<dbReference type="Gene3D" id="1.25.40.270">
    <property type="entry name" value="Vacuolar protein sorting-associated protein vta1"/>
    <property type="match status" value="1"/>
</dbReference>
<dbReference type="Proteomes" id="UP000236630">
    <property type="component" value="Unassembled WGS sequence"/>
</dbReference>
<reference evidence="5 6" key="1">
    <citation type="journal article" date="2017" name="Front. Genet.">
        <title>Draft sequencing of the heterozygous diploid genome of Satsuma (Citrus unshiu Marc.) using a hybrid assembly approach.</title>
        <authorList>
            <person name="Shimizu T."/>
            <person name="Tanizawa Y."/>
            <person name="Mochizuki T."/>
            <person name="Nagasaki H."/>
            <person name="Yoshioka T."/>
            <person name="Toyoda A."/>
            <person name="Fujiyama A."/>
            <person name="Kaminuma E."/>
            <person name="Nakamura Y."/>
        </authorList>
    </citation>
    <scope>NUCLEOTIDE SEQUENCE [LARGE SCALE GENOMIC DNA]</scope>
    <source>
        <strain evidence="6">cv. Miyagawa wase</strain>
    </source>
</reference>
<sequence>MASSSGTKKTRAPTPRRQSKAMSQAQKMFVDVQDEDSSAIDSELVPSSLAAIAPVLRVANQIEKDNPRVAYLCNGLLPGSVVAFAVFLVLIISRCRKQLQISLNLNHEMAFDAPD</sequence>
<keyword evidence="4" id="KW-0812">Transmembrane</keyword>
<keyword evidence="4" id="KW-1133">Transmembrane helix</keyword>
<keyword evidence="2 4" id="KW-0472">Membrane</keyword>
<evidence type="ECO:0000256" key="2">
    <source>
        <dbReference type="ARBA" id="ARBA00023136"/>
    </source>
</evidence>
<keyword evidence="6" id="KW-1185">Reference proteome</keyword>
<name>A0A2H5PI17_CITUN</name>
<dbReference type="EMBL" id="BDQV01000076">
    <property type="protein sequence ID" value="GAY51984.1"/>
    <property type="molecule type" value="Genomic_DNA"/>
</dbReference>
<comment type="caution">
    <text evidence="5">The sequence shown here is derived from an EMBL/GenBank/DDBJ whole genome shotgun (WGS) entry which is preliminary data.</text>
</comment>
<dbReference type="AlphaFoldDB" id="A0A2H5PI17"/>